<dbReference type="GO" id="GO:0050660">
    <property type="term" value="F:flavin adenine dinucleotide binding"/>
    <property type="evidence" value="ECO:0007669"/>
    <property type="project" value="InterPro"/>
</dbReference>
<dbReference type="GO" id="GO:0003995">
    <property type="term" value="F:acyl-CoA dehydrogenase activity"/>
    <property type="evidence" value="ECO:0007669"/>
    <property type="project" value="InterPro"/>
</dbReference>
<sequence length="385" mass="42530">MFELTKSQKGIQKAALEFVKGELDKDISFKMEKEGKFPEKILRQAAELGFLGVHFDETYLGGGMGQVENCLVSETFCRKDATMGKALTLWGYASECLLRFGNDKLKEHYLPRLLDGEIFSGGCFSEPGIGLNFLSQNTIAIQQEGRWIINGIKNNVMNGTNAGFYIVLCRDRSQKASTDAFHMILVDAESKGISVTDSGRKIGNNMISTAQVAFNDVSVPENHLLGKPGKGIAQLRRFFIESHIASAAQAVGIAQGAFDRALEHVKQREQFGKKLAQFQVTRNKLADMATQIEMSRLMTYTAASKFDNGGKKLEHIAAMAKKNACETAMAVSDEAIQLFGGYGYMGESEVERFYRDAKATALFETPESYQNEIIASETIGKIRTK</sequence>
<proteinExistence type="inferred from homology"/>
<dbReference type="InterPro" id="IPR006089">
    <property type="entry name" value="Acyl-CoA_DH_CS"/>
</dbReference>
<evidence type="ECO:0000259" key="9">
    <source>
        <dbReference type="Pfam" id="PF02771"/>
    </source>
</evidence>
<reference evidence="10 11" key="1">
    <citation type="submission" date="2017-04" db="EMBL/GenBank/DDBJ databases">
        <authorList>
            <person name="Afonso C.L."/>
            <person name="Miller P.J."/>
            <person name="Scott M.A."/>
            <person name="Spackman E."/>
            <person name="Goraichik I."/>
            <person name="Dimitrov K.M."/>
            <person name="Suarez D.L."/>
            <person name="Swayne D.E."/>
        </authorList>
    </citation>
    <scope>NUCLEOTIDE SEQUENCE [LARGE SCALE GENOMIC DNA]</scope>
    <source>
        <strain evidence="10 11">DSM 3385</strain>
    </source>
</reference>
<dbReference type="STRING" id="1121400.SAMN02746065_115103"/>
<accession>A0A1W2D5P3</accession>
<dbReference type="InterPro" id="IPR013786">
    <property type="entry name" value="AcylCoA_DH/ox_N"/>
</dbReference>
<dbReference type="Pfam" id="PF00441">
    <property type="entry name" value="Acyl-CoA_dh_1"/>
    <property type="match status" value="1"/>
</dbReference>
<gene>
    <name evidence="10" type="ORF">SAMN02746065_115103</name>
</gene>
<dbReference type="PANTHER" id="PTHR43884">
    <property type="entry name" value="ACYL-COA DEHYDROGENASE"/>
    <property type="match status" value="1"/>
</dbReference>
<comment type="subunit">
    <text evidence="3">Homotetramer.</text>
</comment>
<keyword evidence="4 6" id="KW-0285">Flavoprotein</keyword>
<dbReference type="Proteomes" id="UP000192418">
    <property type="component" value="Unassembled WGS sequence"/>
</dbReference>
<feature type="domain" description="Acyl-CoA dehydrogenase/oxidase C-terminal" evidence="7">
    <location>
        <begin position="229"/>
        <end position="376"/>
    </location>
</feature>
<evidence type="ECO:0000259" key="8">
    <source>
        <dbReference type="Pfam" id="PF02770"/>
    </source>
</evidence>
<evidence type="ECO:0000256" key="3">
    <source>
        <dbReference type="ARBA" id="ARBA00011881"/>
    </source>
</evidence>
<dbReference type="Gene3D" id="1.10.540.10">
    <property type="entry name" value="Acyl-CoA dehydrogenase/oxidase, N-terminal domain"/>
    <property type="match status" value="1"/>
</dbReference>
<evidence type="ECO:0000256" key="6">
    <source>
        <dbReference type="RuleBase" id="RU362125"/>
    </source>
</evidence>
<dbReference type="SUPFAM" id="SSF56645">
    <property type="entry name" value="Acyl-CoA dehydrogenase NM domain-like"/>
    <property type="match status" value="1"/>
</dbReference>
<dbReference type="OrthoDB" id="9765339at2"/>
<feature type="domain" description="Acyl-CoA dehydrogenase/oxidase N-terminal" evidence="9">
    <location>
        <begin position="5"/>
        <end position="117"/>
    </location>
</feature>
<dbReference type="InterPro" id="IPR046373">
    <property type="entry name" value="Acyl-CoA_Oxase/DH_mid-dom_sf"/>
</dbReference>
<dbReference type="FunFam" id="1.20.140.10:FF:000004">
    <property type="entry name" value="Acyl-CoA dehydrogenase FadE25"/>
    <property type="match status" value="1"/>
</dbReference>
<dbReference type="InterPro" id="IPR037069">
    <property type="entry name" value="AcylCoA_DH/ox_N_sf"/>
</dbReference>
<dbReference type="Gene3D" id="2.40.110.10">
    <property type="entry name" value="Butyryl-CoA Dehydrogenase, subunit A, domain 2"/>
    <property type="match status" value="1"/>
</dbReference>
<comment type="cofactor">
    <cofactor evidence="1 6">
        <name>FAD</name>
        <dbReference type="ChEBI" id="CHEBI:57692"/>
    </cofactor>
</comment>
<dbReference type="Pfam" id="PF02771">
    <property type="entry name" value="Acyl-CoA_dh_N"/>
    <property type="match status" value="1"/>
</dbReference>
<organism evidence="10 11">
    <name type="scientific">Desulfocicer vacuolatum DSM 3385</name>
    <dbReference type="NCBI Taxonomy" id="1121400"/>
    <lineage>
        <taxon>Bacteria</taxon>
        <taxon>Pseudomonadati</taxon>
        <taxon>Thermodesulfobacteriota</taxon>
        <taxon>Desulfobacteria</taxon>
        <taxon>Desulfobacterales</taxon>
        <taxon>Desulfobacteraceae</taxon>
        <taxon>Desulfocicer</taxon>
    </lineage>
</organism>
<dbReference type="PANTHER" id="PTHR43884:SF12">
    <property type="entry name" value="ISOVALERYL-COA DEHYDROGENASE, MITOCHONDRIAL-RELATED"/>
    <property type="match status" value="1"/>
</dbReference>
<dbReference type="AlphaFoldDB" id="A0A1W2D5P3"/>
<protein>
    <submittedName>
        <fullName evidence="10">Acyl-CoA dehydrogenase</fullName>
    </submittedName>
</protein>
<dbReference type="SUPFAM" id="SSF47203">
    <property type="entry name" value="Acyl-CoA dehydrogenase C-terminal domain-like"/>
    <property type="match status" value="1"/>
</dbReference>
<evidence type="ECO:0000256" key="4">
    <source>
        <dbReference type="ARBA" id="ARBA00022630"/>
    </source>
</evidence>
<evidence type="ECO:0000256" key="5">
    <source>
        <dbReference type="ARBA" id="ARBA00022827"/>
    </source>
</evidence>
<dbReference type="EMBL" id="FWXY01000015">
    <property type="protein sequence ID" value="SMC92860.1"/>
    <property type="molecule type" value="Genomic_DNA"/>
</dbReference>
<name>A0A1W2D5P3_9BACT</name>
<evidence type="ECO:0000256" key="2">
    <source>
        <dbReference type="ARBA" id="ARBA00009347"/>
    </source>
</evidence>
<evidence type="ECO:0000313" key="11">
    <source>
        <dbReference type="Proteomes" id="UP000192418"/>
    </source>
</evidence>
<evidence type="ECO:0000256" key="1">
    <source>
        <dbReference type="ARBA" id="ARBA00001974"/>
    </source>
</evidence>
<dbReference type="Pfam" id="PF02770">
    <property type="entry name" value="Acyl-CoA_dh_M"/>
    <property type="match status" value="1"/>
</dbReference>
<dbReference type="Gene3D" id="1.20.140.10">
    <property type="entry name" value="Butyryl-CoA Dehydrogenase, subunit A, domain 3"/>
    <property type="match status" value="1"/>
</dbReference>
<dbReference type="RefSeq" id="WP_084070076.1">
    <property type="nucleotide sequence ID" value="NZ_FWXY01000015.1"/>
</dbReference>
<keyword evidence="6" id="KW-0560">Oxidoreductase</keyword>
<dbReference type="InterPro" id="IPR006091">
    <property type="entry name" value="Acyl-CoA_Oxase/DH_mid-dom"/>
</dbReference>
<dbReference type="InterPro" id="IPR009100">
    <property type="entry name" value="AcylCoA_DH/oxidase_NM_dom_sf"/>
</dbReference>
<keyword evidence="11" id="KW-1185">Reference proteome</keyword>
<evidence type="ECO:0000259" key="7">
    <source>
        <dbReference type="Pfam" id="PF00441"/>
    </source>
</evidence>
<dbReference type="InterPro" id="IPR036250">
    <property type="entry name" value="AcylCo_DH-like_C"/>
</dbReference>
<keyword evidence="5 6" id="KW-0274">FAD</keyword>
<dbReference type="InterPro" id="IPR009075">
    <property type="entry name" value="AcylCo_DH/oxidase_C"/>
</dbReference>
<dbReference type="PROSITE" id="PS00073">
    <property type="entry name" value="ACYL_COA_DH_2"/>
    <property type="match status" value="1"/>
</dbReference>
<comment type="similarity">
    <text evidence="2 6">Belongs to the acyl-CoA dehydrogenase family.</text>
</comment>
<feature type="domain" description="Acyl-CoA oxidase/dehydrogenase middle" evidence="8">
    <location>
        <begin position="123"/>
        <end position="217"/>
    </location>
</feature>
<evidence type="ECO:0000313" key="10">
    <source>
        <dbReference type="EMBL" id="SMC92860.1"/>
    </source>
</evidence>